<evidence type="ECO:0000256" key="3">
    <source>
        <dbReference type="ARBA" id="ARBA00022989"/>
    </source>
</evidence>
<name>A0AAN9AT95_9CAEN</name>
<dbReference type="AlphaFoldDB" id="A0AAN9AT95"/>
<comment type="similarity">
    <text evidence="5">Belongs to the BI1 family.</text>
</comment>
<evidence type="ECO:0000313" key="8">
    <source>
        <dbReference type="Proteomes" id="UP001374579"/>
    </source>
</evidence>
<dbReference type="EMBL" id="JBAMIC010000021">
    <property type="protein sequence ID" value="KAK7092843.1"/>
    <property type="molecule type" value="Genomic_DNA"/>
</dbReference>
<dbReference type="CDD" id="cd10428">
    <property type="entry name" value="LFG_like"/>
    <property type="match status" value="1"/>
</dbReference>
<dbReference type="InterPro" id="IPR006214">
    <property type="entry name" value="Bax_inhibitor_1-related"/>
</dbReference>
<feature type="transmembrane region" description="Helical" evidence="5">
    <location>
        <begin position="287"/>
        <end position="306"/>
    </location>
</feature>
<accession>A0AAN9AT95</accession>
<feature type="transmembrane region" description="Helical" evidence="5">
    <location>
        <begin position="139"/>
        <end position="160"/>
    </location>
</feature>
<keyword evidence="3 5" id="KW-1133">Transmembrane helix</keyword>
<keyword evidence="8" id="KW-1185">Reference proteome</keyword>
<reference evidence="7 8" key="1">
    <citation type="submission" date="2024-02" db="EMBL/GenBank/DDBJ databases">
        <title>Chromosome-scale genome assembly of the rough periwinkle Littorina saxatilis.</title>
        <authorList>
            <person name="De Jode A."/>
            <person name="Faria R."/>
            <person name="Formenti G."/>
            <person name="Sims Y."/>
            <person name="Smith T.P."/>
            <person name="Tracey A."/>
            <person name="Wood J.M.D."/>
            <person name="Zagrodzka Z.B."/>
            <person name="Johannesson K."/>
            <person name="Butlin R.K."/>
            <person name="Leder E.H."/>
        </authorList>
    </citation>
    <scope>NUCLEOTIDE SEQUENCE [LARGE SCALE GENOMIC DNA]</scope>
    <source>
        <strain evidence="7">Snail1</strain>
        <tissue evidence="7">Muscle</tissue>
    </source>
</reference>
<dbReference type="GO" id="GO:0005783">
    <property type="term" value="C:endoplasmic reticulum"/>
    <property type="evidence" value="ECO:0007669"/>
    <property type="project" value="TreeGrafter"/>
</dbReference>
<feature type="transmembrane region" description="Helical" evidence="5">
    <location>
        <begin position="172"/>
        <end position="191"/>
    </location>
</feature>
<protein>
    <submittedName>
        <fullName evidence="7">Uncharacterized protein</fullName>
    </submittedName>
</protein>
<dbReference type="PANTHER" id="PTHR23291:SF127">
    <property type="entry name" value="PROTEIN LIFEGUARD 1-LIKE"/>
    <property type="match status" value="1"/>
</dbReference>
<dbReference type="Proteomes" id="UP001374579">
    <property type="component" value="Unassembled WGS sequence"/>
</dbReference>
<sequence length="350" mass="37823">MAYQPPPRYGNAQGYPSAPAPAFGYNQGAPQPNYGQGQPGGFSQPGGYGQPGGFGQPGGYGQPGGFGQPGGYGQPGGFSQPAGYAKYGKGGPAQPPAIYTVMPRPMGQTNRPDEGAVGAPGMGASFADKAIRRAFIRKVYLILTAQLSVTFGFIAMFIFVEPIKHWVRTDGMWLYTMAYFTFLGTYIALVCCPSVRTNFPGNFICLLVFTLALSFLVGTISSFHDTNIVLLAAGITAAVCLSITIFAIQTKIDFTMYSGCLFVLMMVLILFGFACSITFYIWGYNRIMDSVYAGFGALVFSLFLVYDTQKIVGERKHQLSPEEYISGALHLYVDVIMIFLMLLSLMGKNK</sequence>
<proteinExistence type="inferred from homology"/>
<feature type="compositionally biased region" description="Gly residues" evidence="6">
    <location>
        <begin position="37"/>
        <end position="75"/>
    </location>
</feature>
<feature type="transmembrane region" description="Helical" evidence="5">
    <location>
        <begin position="327"/>
        <end position="347"/>
    </location>
</feature>
<dbReference type="GO" id="GO:0016020">
    <property type="term" value="C:membrane"/>
    <property type="evidence" value="ECO:0007669"/>
    <property type="project" value="UniProtKB-SubCell"/>
</dbReference>
<feature type="transmembrane region" description="Helical" evidence="5">
    <location>
        <begin position="260"/>
        <end position="281"/>
    </location>
</feature>
<dbReference type="GO" id="GO:2001234">
    <property type="term" value="P:negative regulation of apoptotic signaling pathway"/>
    <property type="evidence" value="ECO:0007669"/>
    <property type="project" value="TreeGrafter"/>
</dbReference>
<evidence type="ECO:0000256" key="2">
    <source>
        <dbReference type="ARBA" id="ARBA00022692"/>
    </source>
</evidence>
<comment type="subcellular location">
    <subcellularLocation>
        <location evidence="1">Membrane</location>
        <topology evidence="1">Multi-pass membrane protein</topology>
    </subcellularLocation>
</comment>
<evidence type="ECO:0000256" key="1">
    <source>
        <dbReference type="ARBA" id="ARBA00004141"/>
    </source>
</evidence>
<feature type="transmembrane region" description="Helical" evidence="5">
    <location>
        <begin position="203"/>
        <end position="222"/>
    </location>
</feature>
<evidence type="ECO:0000256" key="4">
    <source>
        <dbReference type="ARBA" id="ARBA00023136"/>
    </source>
</evidence>
<feature type="region of interest" description="Disordered" evidence="6">
    <location>
        <begin position="1"/>
        <end position="75"/>
    </location>
</feature>
<feature type="transmembrane region" description="Helical" evidence="5">
    <location>
        <begin position="228"/>
        <end position="248"/>
    </location>
</feature>
<keyword evidence="2 5" id="KW-0812">Transmembrane</keyword>
<evidence type="ECO:0000256" key="5">
    <source>
        <dbReference type="RuleBase" id="RU004379"/>
    </source>
</evidence>
<dbReference type="Pfam" id="PF01027">
    <property type="entry name" value="Bax1-I"/>
    <property type="match status" value="1"/>
</dbReference>
<feature type="compositionally biased region" description="Low complexity" evidence="6">
    <location>
        <begin position="27"/>
        <end position="36"/>
    </location>
</feature>
<organism evidence="7 8">
    <name type="scientific">Littorina saxatilis</name>
    <dbReference type="NCBI Taxonomy" id="31220"/>
    <lineage>
        <taxon>Eukaryota</taxon>
        <taxon>Metazoa</taxon>
        <taxon>Spiralia</taxon>
        <taxon>Lophotrochozoa</taxon>
        <taxon>Mollusca</taxon>
        <taxon>Gastropoda</taxon>
        <taxon>Caenogastropoda</taxon>
        <taxon>Littorinimorpha</taxon>
        <taxon>Littorinoidea</taxon>
        <taxon>Littorinidae</taxon>
        <taxon>Littorina</taxon>
    </lineage>
</organism>
<dbReference type="GO" id="GO:0005794">
    <property type="term" value="C:Golgi apparatus"/>
    <property type="evidence" value="ECO:0007669"/>
    <property type="project" value="TreeGrafter"/>
</dbReference>
<evidence type="ECO:0000313" key="7">
    <source>
        <dbReference type="EMBL" id="KAK7092843.1"/>
    </source>
</evidence>
<keyword evidence="4 5" id="KW-0472">Membrane</keyword>
<dbReference type="PANTHER" id="PTHR23291">
    <property type="entry name" value="BAX INHIBITOR-RELATED"/>
    <property type="match status" value="1"/>
</dbReference>
<comment type="caution">
    <text evidence="7">The sequence shown here is derived from an EMBL/GenBank/DDBJ whole genome shotgun (WGS) entry which is preliminary data.</text>
</comment>
<gene>
    <name evidence="7" type="ORF">V1264_008528</name>
</gene>
<evidence type="ECO:0000256" key="6">
    <source>
        <dbReference type="SAM" id="MobiDB-lite"/>
    </source>
</evidence>